<name>A0A2M9XG36_9LEPT</name>
<dbReference type="RefSeq" id="WP_100705429.1">
    <property type="nucleotide sequence ID" value="NZ_NPDL01000002.1"/>
</dbReference>
<dbReference type="CDD" id="cd03801">
    <property type="entry name" value="GT4_PimA-like"/>
    <property type="match status" value="1"/>
</dbReference>
<keyword evidence="2" id="KW-1185">Reference proteome</keyword>
<evidence type="ECO:0000313" key="2">
    <source>
        <dbReference type="Proteomes" id="UP000232196"/>
    </source>
</evidence>
<dbReference type="AlphaFoldDB" id="A0A2M9XG36"/>
<gene>
    <name evidence="1" type="ORF">CH357_03710</name>
</gene>
<dbReference type="PANTHER" id="PTHR12526">
    <property type="entry name" value="GLYCOSYLTRANSFERASE"/>
    <property type="match status" value="1"/>
</dbReference>
<protein>
    <submittedName>
        <fullName evidence="1">Uncharacterized protein</fullName>
    </submittedName>
</protein>
<reference evidence="1 2" key="1">
    <citation type="submission" date="2017-07" db="EMBL/GenBank/DDBJ databases">
        <title>Leptospira spp. isolated from tropical soils.</title>
        <authorList>
            <person name="Thibeaux R."/>
            <person name="Iraola G."/>
            <person name="Ferres I."/>
            <person name="Bierque E."/>
            <person name="Girault D."/>
            <person name="Soupe-Gilbert M.-E."/>
            <person name="Picardeau M."/>
            <person name="Goarant C."/>
        </authorList>
    </citation>
    <scope>NUCLEOTIDE SEQUENCE [LARGE SCALE GENOMIC DNA]</scope>
    <source>
        <strain evidence="1 2">MCA1-C-A1</strain>
    </source>
</reference>
<dbReference type="Proteomes" id="UP000232196">
    <property type="component" value="Unassembled WGS sequence"/>
</dbReference>
<comment type="caution">
    <text evidence="1">The sequence shown here is derived from an EMBL/GenBank/DDBJ whole genome shotgun (WGS) entry which is preliminary data.</text>
</comment>
<proteinExistence type="predicted"/>
<dbReference type="EMBL" id="NPDN01000002">
    <property type="protein sequence ID" value="PJZ26609.1"/>
    <property type="molecule type" value="Genomic_DNA"/>
</dbReference>
<dbReference type="Gene3D" id="3.40.50.2000">
    <property type="entry name" value="Glycogen Phosphorylase B"/>
    <property type="match status" value="2"/>
</dbReference>
<accession>A0A2M9XG36</accession>
<dbReference type="OrthoDB" id="73743at2"/>
<dbReference type="SUPFAM" id="SSF53756">
    <property type="entry name" value="UDP-Glycosyltransferase/glycogen phosphorylase"/>
    <property type="match status" value="1"/>
</dbReference>
<evidence type="ECO:0000313" key="1">
    <source>
        <dbReference type="EMBL" id="PJZ26609.1"/>
    </source>
</evidence>
<sequence>METYSFELYSGLLTEYNIKLLALPGKSNGKPPSLLSLGLFIARVTLYCLLYGRKFDRVIFTDTLLFPAALTHSLVNRKAKRISVLYGLDLVYSNRKGFAPFVYGFILKFIASIRKIFFKIVTISRSTQSIAISKGFDNTLIIVPALPNQGFTSNLPNVFTKPDKYSVSEQPIFYFGRLIPRKGSLWFAKEVLPNLPDEVSFFVSGTINDPAYAEELFSCPKVIYLGTIPGNEIVNYIRYSSLVVMPNIKIPGSTDREGFGLVAVEASSVGCRLIASDLEGLSDAVKEGVTGFQVTPNDPEKWIDKIRELLSQSQKEKEEWIRSSSTATREIYSQSLLVRKFSDLLEFKSNQK</sequence>
<dbReference type="Pfam" id="PF13692">
    <property type="entry name" value="Glyco_trans_1_4"/>
    <property type="match status" value="1"/>
</dbReference>
<organism evidence="1 2">
    <name type="scientific">Leptospira hartskeerlii</name>
    <dbReference type="NCBI Taxonomy" id="2023177"/>
    <lineage>
        <taxon>Bacteria</taxon>
        <taxon>Pseudomonadati</taxon>
        <taxon>Spirochaetota</taxon>
        <taxon>Spirochaetia</taxon>
        <taxon>Leptospirales</taxon>
        <taxon>Leptospiraceae</taxon>
        <taxon>Leptospira</taxon>
    </lineage>
</organism>